<reference evidence="2" key="1">
    <citation type="submission" date="2023-03" db="EMBL/GenBank/DDBJ databases">
        <title>Massive genome expansion in bonnet fungi (Mycena s.s.) driven by repeated elements and novel gene families across ecological guilds.</title>
        <authorList>
            <consortium name="Lawrence Berkeley National Laboratory"/>
            <person name="Harder C.B."/>
            <person name="Miyauchi S."/>
            <person name="Viragh M."/>
            <person name="Kuo A."/>
            <person name="Thoen E."/>
            <person name="Andreopoulos B."/>
            <person name="Lu D."/>
            <person name="Skrede I."/>
            <person name="Drula E."/>
            <person name="Henrissat B."/>
            <person name="Morin E."/>
            <person name="Kohler A."/>
            <person name="Barry K."/>
            <person name="LaButti K."/>
            <person name="Morin E."/>
            <person name="Salamov A."/>
            <person name="Lipzen A."/>
            <person name="Mereny Z."/>
            <person name="Hegedus B."/>
            <person name="Baldrian P."/>
            <person name="Stursova M."/>
            <person name="Weitz H."/>
            <person name="Taylor A."/>
            <person name="Grigoriev I.V."/>
            <person name="Nagy L.G."/>
            <person name="Martin F."/>
            <person name="Kauserud H."/>
        </authorList>
    </citation>
    <scope>NUCLEOTIDE SEQUENCE</scope>
    <source>
        <strain evidence="2">CBHHK002</strain>
    </source>
</reference>
<name>A0AAD6ZBZ7_9AGAR</name>
<dbReference type="EMBL" id="JARIHO010000062">
    <property type="protein sequence ID" value="KAJ7315328.1"/>
    <property type="molecule type" value="Genomic_DNA"/>
</dbReference>
<evidence type="ECO:0000313" key="3">
    <source>
        <dbReference type="Proteomes" id="UP001218218"/>
    </source>
</evidence>
<proteinExistence type="predicted"/>
<keyword evidence="3" id="KW-1185">Reference proteome</keyword>
<evidence type="ECO:0000259" key="1">
    <source>
        <dbReference type="Pfam" id="PF00135"/>
    </source>
</evidence>
<dbReference type="InterPro" id="IPR002018">
    <property type="entry name" value="CarbesteraseB"/>
</dbReference>
<comment type="caution">
    <text evidence="2">The sequence shown here is derived from an EMBL/GenBank/DDBJ whole genome shotgun (WGS) entry which is preliminary data.</text>
</comment>
<dbReference type="InterPro" id="IPR050309">
    <property type="entry name" value="Type-B_Carboxylest/Lipase"/>
</dbReference>
<evidence type="ECO:0000313" key="2">
    <source>
        <dbReference type="EMBL" id="KAJ7315328.1"/>
    </source>
</evidence>
<sequence length="149" mass="16296">MKHAFLTLSHSILRCHTIDEPTCPRSSHSYYDLGYAQYQGAVDTLSNITQFLGIRYAAPPDIGDLRFRAPHAPVKTAELQLATAQPNECVQGLTGKAPANPLEARATEIVVASEDCLFLKYILLIIFHNLLVKRSTTPNQTAGFLAGSV</sequence>
<dbReference type="Proteomes" id="UP001218218">
    <property type="component" value="Unassembled WGS sequence"/>
</dbReference>
<gene>
    <name evidence="2" type="ORF">DFH08DRAFT_715662</name>
</gene>
<dbReference type="PANTHER" id="PTHR11559">
    <property type="entry name" value="CARBOXYLESTERASE"/>
    <property type="match status" value="1"/>
</dbReference>
<feature type="domain" description="Carboxylesterase type B" evidence="1">
    <location>
        <begin position="46"/>
        <end position="119"/>
    </location>
</feature>
<organism evidence="2 3">
    <name type="scientific">Mycena albidolilacea</name>
    <dbReference type="NCBI Taxonomy" id="1033008"/>
    <lineage>
        <taxon>Eukaryota</taxon>
        <taxon>Fungi</taxon>
        <taxon>Dikarya</taxon>
        <taxon>Basidiomycota</taxon>
        <taxon>Agaricomycotina</taxon>
        <taxon>Agaricomycetes</taxon>
        <taxon>Agaricomycetidae</taxon>
        <taxon>Agaricales</taxon>
        <taxon>Marasmiineae</taxon>
        <taxon>Mycenaceae</taxon>
        <taxon>Mycena</taxon>
    </lineage>
</organism>
<dbReference type="AlphaFoldDB" id="A0AAD6ZBZ7"/>
<protein>
    <recommendedName>
        <fullName evidence="1">Carboxylesterase type B domain-containing protein</fullName>
    </recommendedName>
</protein>
<dbReference type="SUPFAM" id="SSF53474">
    <property type="entry name" value="alpha/beta-Hydrolases"/>
    <property type="match status" value="1"/>
</dbReference>
<dbReference type="Gene3D" id="3.40.50.1820">
    <property type="entry name" value="alpha/beta hydrolase"/>
    <property type="match status" value="1"/>
</dbReference>
<dbReference type="Pfam" id="PF00135">
    <property type="entry name" value="COesterase"/>
    <property type="match status" value="1"/>
</dbReference>
<dbReference type="InterPro" id="IPR029058">
    <property type="entry name" value="AB_hydrolase_fold"/>
</dbReference>
<accession>A0AAD6ZBZ7</accession>